<evidence type="ECO:0000313" key="2">
    <source>
        <dbReference type="EMBL" id="CAG5015554.1"/>
    </source>
</evidence>
<gene>
    <name evidence="2" type="ORF">PAPOLLO_LOCUS16385</name>
</gene>
<organism evidence="2 3">
    <name type="scientific">Parnassius apollo</name>
    <name type="common">Apollo butterfly</name>
    <name type="synonym">Papilio apollo</name>
    <dbReference type="NCBI Taxonomy" id="110799"/>
    <lineage>
        <taxon>Eukaryota</taxon>
        <taxon>Metazoa</taxon>
        <taxon>Ecdysozoa</taxon>
        <taxon>Arthropoda</taxon>
        <taxon>Hexapoda</taxon>
        <taxon>Insecta</taxon>
        <taxon>Pterygota</taxon>
        <taxon>Neoptera</taxon>
        <taxon>Endopterygota</taxon>
        <taxon>Lepidoptera</taxon>
        <taxon>Glossata</taxon>
        <taxon>Ditrysia</taxon>
        <taxon>Papilionoidea</taxon>
        <taxon>Papilionidae</taxon>
        <taxon>Parnassiinae</taxon>
        <taxon>Parnassini</taxon>
        <taxon>Parnassius</taxon>
        <taxon>Parnassius</taxon>
    </lineage>
</organism>
<proteinExistence type="predicted"/>
<feature type="region of interest" description="Disordered" evidence="1">
    <location>
        <begin position="1"/>
        <end position="26"/>
    </location>
</feature>
<evidence type="ECO:0000256" key="1">
    <source>
        <dbReference type="SAM" id="MobiDB-lite"/>
    </source>
</evidence>
<dbReference type="EMBL" id="CAJQZP010001083">
    <property type="protein sequence ID" value="CAG5015554.1"/>
    <property type="molecule type" value="Genomic_DNA"/>
</dbReference>
<name>A0A8S3XBX9_PARAO</name>
<comment type="caution">
    <text evidence="2">The sequence shown here is derived from an EMBL/GenBank/DDBJ whole genome shotgun (WGS) entry which is preliminary data.</text>
</comment>
<reference evidence="2" key="1">
    <citation type="submission" date="2021-04" db="EMBL/GenBank/DDBJ databases">
        <authorList>
            <person name="Tunstrom K."/>
        </authorList>
    </citation>
    <scope>NUCLEOTIDE SEQUENCE</scope>
</reference>
<dbReference type="AlphaFoldDB" id="A0A8S3XBX9"/>
<accession>A0A8S3XBX9</accession>
<dbReference type="OrthoDB" id="7486257at2759"/>
<sequence length="85" mass="9814">MRTRLVLNGLTAEVGESRAGPPASPEPYHELELYRQLLALPRRALTPDPEPPPREVTIFHGKQKLRINSWYTHMHANYRDVTGWI</sequence>
<evidence type="ECO:0000313" key="3">
    <source>
        <dbReference type="Proteomes" id="UP000691718"/>
    </source>
</evidence>
<protein>
    <submittedName>
        <fullName evidence="2">(apollo) hypothetical protein</fullName>
    </submittedName>
</protein>
<dbReference type="Proteomes" id="UP000691718">
    <property type="component" value="Unassembled WGS sequence"/>
</dbReference>
<keyword evidence="3" id="KW-1185">Reference proteome</keyword>